<keyword evidence="1" id="KW-0472">Membrane</keyword>
<feature type="transmembrane region" description="Helical" evidence="1">
    <location>
        <begin position="251"/>
        <end position="268"/>
    </location>
</feature>
<evidence type="ECO:0000256" key="2">
    <source>
        <dbReference type="SAM" id="SignalP"/>
    </source>
</evidence>
<sequence length="315" mass="34094">MKFHFSLLLLLVGLSDAWVTPLTNSNSPLQRIRGTTRAVTTRVSFSSPYQSTTDEYAETTSTEIYKAIEANKMMGAMTTALIGIAVMSASPEAASAAMTTTADIVSSSIITAGGSVKSALFAYGHYFSILGIVAILMTERWTLENGPNLSDEEENRLAIADTLYGVFGLLLVYTGYYRLSDTALGKGTDFYIHEPIFWLKIALVGVLGAASFFNTTKIIQRSIARNTGDKIAEPMSEELCNRMKSICNAQLTGLVFIPVAATFMARGIGYNESIPWPAEAGVSALIFLGLGFKYIKEALTFEQRLAEKSSASTSE</sequence>
<keyword evidence="2" id="KW-0732">Signal</keyword>
<feature type="signal peptide" evidence="2">
    <location>
        <begin position="1"/>
        <end position="17"/>
    </location>
</feature>
<evidence type="ECO:0008006" key="4">
    <source>
        <dbReference type="Google" id="ProtNLM"/>
    </source>
</evidence>
<feature type="chain" id="PRO_5030689398" description="H(+)-exporting diphosphatase" evidence="2">
    <location>
        <begin position="18"/>
        <end position="315"/>
    </location>
</feature>
<name>A0A7S4ARG6_9STRA</name>
<evidence type="ECO:0000313" key="3">
    <source>
        <dbReference type="EMBL" id="CAE0724392.1"/>
    </source>
</evidence>
<evidence type="ECO:0000256" key="1">
    <source>
        <dbReference type="SAM" id="Phobius"/>
    </source>
</evidence>
<dbReference type="AlphaFoldDB" id="A0A7S4ARG6"/>
<protein>
    <recommendedName>
        <fullName evidence="4">H(+)-exporting diphosphatase</fullName>
    </recommendedName>
</protein>
<feature type="transmembrane region" description="Helical" evidence="1">
    <location>
        <begin position="196"/>
        <end position="215"/>
    </location>
</feature>
<keyword evidence="1" id="KW-1133">Transmembrane helix</keyword>
<dbReference type="EMBL" id="HBIX01024856">
    <property type="protein sequence ID" value="CAE0724392.1"/>
    <property type="molecule type" value="Transcribed_RNA"/>
</dbReference>
<gene>
    <name evidence="3" type="ORF">PAUS00366_LOCUS17148</name>
</gene>
<dbReference type="Pfam" id="PF09980">
    <property type="entry name" value="DUF2214"/>
    <property type="match status" value="1"/>
</dbReference>
<proteinExistence type="predicted"/>
<reference evidence="3" key="1">
    <citation type="submission" date="2021-01" db="EMBL/GenBank/DDBJ databases">
        <authorList>
            <person name="Corre E."/>
            <person name="Pelletier E."/>
            <person name="Niang G."/>
            <person name="Scheremetjew M."/>
            <person name="Finn R."/>
            <person name="Kale V."/>
            <person name="Holt S."/>
            <person name="Cochrane G."/>
            <person name="Meng A."/>
            <person name="Brown T."/>
            <person name="Cohen L."/>
        </authorList>
    </citation>
    <scope>NUCLEOTIDE SEQUENCE</scope>
    <source>
        <strain evidence="3">10249 10 AB</strain>
    </source>
</reference>
<dbReference type="InterPro" id="IPR018706">
    <property type="entry name" value="DUF2214_membrane"/>
</dbReference>
<accession>A0A7S4ARG6</accession>
<feature type="transmembrane region" description="Helical" evidence="1">
    <location>
        <begin position="120"/>
        <end position="137"/>
    </location>
</feature>
<keyword evidence="1" id="KW-0812">Transmembrane</keyword>
<organism evidence="3">
    <name type="scientific">Pseudo-nitzschia australis</name>
    <dbReference type="NCBI Taxonomy" id="44445"/>
    <lineage>
        <taxon>Eukaryota</taxon>
        <taxon>Sar</taxon>
        <taxon>Stramenopiles</taxon>
        <taxon>Ochrophyta</taxon>
        <taxon>Bacillariophyta</taxon>
        <taxon>Bacillariophyceae</taxon>
        <taxon>Bacillariophycidae</taxon>
        <taxon>Bacillariales</taxon>
        <taxon>Bacillariaceae</taxon>
        <taxon>Pseudo-nitzschia</taxon>
    </lineage>
</organism>
<feature type="transmembrane region" description="Helical" evidence="1">
    <location>
        <begin position="274"/>
        <end position="295"/>
    </location>
</feature>
<feature type="transmembrane region" description="Helical" evidence="1">
    <location>
        <begin position="157"/>
        <end position="176"/>
    </location>
</feature>